<gene>
    <name evidence="1" type="ORF">EI545_14825</name>
</gene>
<protein>
    <submittedName>
        <fullName evidence="1">DUF3095 domain-containing protein</fullName>
    </submittedName>
</protein>
<reference evidence="1 2" key="1">
    <citation type="submission" date="2018-12" db="EMBL/GenBank/DDBJ databases">
        <title>Complete genome sequencing of Tabrizicola sp. K13M18.</title>
        <authorList>
            <person name="Bae J.-W."/>
        </authorList>
    </citation>
    <scope>NUCLEOTIDE SEQUENCE [LARGE SCALE GENOMIC DNA]</scope>
    <source>
        <strain evidence="1 2">K13M18</strain>
    </source>
</reference>
<dbReference type="AlphaFoldDB" id="A0A3S8U8R7"/>
<dbReference type="Proteomes" id="UP000282002">
    <property type="component" value="Chromosome"/>
</dbReference>
<dbReference type="InterPro" id="IPR021445">
    <property type="entry name" value="DUF3095"/>
</dbReference>
<accession>A0A3S8U8R7</accession>
<dbReference type="Pfam" id="PF11294">
    <property type="entry name" value="DUF3095"/>
    <property type="match status" value="1"/>
</dbReference>
<sequence>MTADIAPDYIDTLPVFTDFGDVADVSRYRALPDDWILAVADVVSSSEAIAMGKYKMVNMAGASVITAVLNTLGRMDYPFVFGGDGAVIAVPGWAEDQTRTALAAVARWISEDLGLTMRVAIVPLSAIRAQGLDVQVARFRTGPDLTFAMFAGGGSSWAEAQMKAGAYTIAPAEPGSRPDLTGLSCRWNPLAARNGNIVSVIAVPGTDATPESFRALVADLVAILNTAGSTGNPLPDEGPQPMLSFAGVEPEVRATAPRGKALRTRIAVMAQIILTYVLYWTRLSLGGFNARSYARQFVHNTDFRKFDDGLKMTVDVDAADLSRIEAMLADAAARNLCDYGLHRQDSALVTCIVPSALSRDHMHFIDGASGGYAEAAVRMKAMVRQRGENRLKTTNDQV</sequence>
<evidence type="ECO:0000313" key="2">
    <source>
        <dbReference type="Proteomes" id="UP000282002"/>
    </source>
</evidence>
<organism evidence="1 2">
    <name type="scientific">Tabrizicola piscis</name>
    <dbReference type="NCBI Taxonomy" id="2494374"/>
    <lineage>
        <taxon>Bacteria</taxon>
        <taxon>Pseudomonadati</taxon>
        <taxon>Pseudomonadota</taxon>
        <taxon>Alphaproteobacteria</taxon>
        <taxon>Rhodobacterales</taxon>
        <taxon>Paracoccaceae</taxon>
        <taxon>Tabrizicola</taxon>
    </lineage>
</organism>
<dbReference type="EMBL" id="CP034328">
    <property type="protein sequence ID" value="AZL59994.1"/>
    <property type="molecule type" value="Genomic_DNA"/>
</dbReference>
<evidence type="ECO:0000313" key="1">
    <source>
        <dbReference type="EMBL" id="AZL59994.1"/>
    </source>
</evidence>
<name>A0A3S8U8R7_9RHOB</name>
<keyword evidence="2" id="KW-1185">Reference proteome</keyword>
<dbReference type="OrthoDB" id="5342145at2"/>
<dbReference type="RefSeq" id="WP_125326189.1">
    <property type="nucleotide sequence ID" value="NZ_CP034328.1"/>
</dbReference>
<dbReference type="KEGG" id="taw:EI545_14825"/>
<proteinExistence type="predicted"/>